<feature type="region of interest" description="Disordered" evidence="9">
    <location>
        <begin position="818"/>
        <end position="846"/>
    </location>
</feature>
<comment type="subcellular location">
    <subcellularLocation>
        <location evidence="2">Endoplasmic reticulum lumen</location>
    </subcellularLocation>
</comment>
<gene>
    <name evidence="16" type="ORF">IAR55_000508</name>
</gene>
<feature type="signal peptide" evidence="10">
    <location>
        <begin position="1"/>
        <end position="23"/>
    </location>
</feature>
<comment type="caution">
    <text evidence="16">The sequence shown here is derived from an EMBL/GenBank/DDBJ whole genome shotgun (WGS) entry which is preliminary data.</text>
</comment>
<dbReference type="InterPro" id="IPR040692">
    <property type="entry name" value="UGGT_TRXL_3"/>
</dbReference>
<dbReference type="Proteomes" id="UP001388673">
    <property type="component" value="Unassembled WGS sequence"/>
</dbReference>
<dbReference type="EMBL" id="JBCAWK010000001">
    <property type="protein sequence ID" value="KAK8869940.1"/>
    <property type="molecule type" value="Genomic_DNA"/>
</dbReference>
<feature type="domain" description="UGGT thioredoxin-like" evidence="13">
    <location>
        <begin position="437"/>
        <end position="692"/>
    </location>
</feature>
<dbReference type="PANTHER" id="PTHR11226:SF0">
    <property type="entry name" value="UDP-GLUCOSE:GLYCOPROTEIN GLUCOSYLTRANSFERASE"/>
    <property type="match status" value="1"/>
</dbReference>
<evidence type="ECO:0000256" key="8">
    <source>
        <dbReference type="ARBA" id="ARBA00023180"/>
    </source>
</evidence>
<dbReference type="Pfam" id="PF18401">
    <property type="entry name" value="Thioredoxin_13"/>
    <property type="match status" value="1"/>
</dbReference>
<comment type="similarity">
    <text evidence="4">Belongs to the glycosyltransferase 8 family.</text>
</comment>
<feature type="domain" description="Glucosyltransferase 24 catalytic" evidence="15">
    <location>
        <begin position="1267"/>
        <end position="1528"/>
    </location>
</feature>
<evidence type="ECO:0000313" key="16">
    <source>
        <dbReference type="EMBL" id="KAK8869940.1"/>
    </source>
</evidence>
<dbReference type="InterPro" id="IPR040693">
    <property type="entry name" value="UGGT_TRXL_1"/>
</dbReference>
<keyword evidence="17" id="KW-1185">Reference proteome</keyword>
<dbReference type="Pfam" id="PF18402">
    <property type="entry name" value="Thioredoxin_14"/>
    <property type="match status" value="1"/>
</dbReference>
<evidence type="ECO:0000256" key="7">
    <source>
        <dbReference type="ARBA" id="ARBA00022824"/>
    </source>
</evidence>
<dbReference type="InterPro" id="IPR040497">
    <property type="entry name" value="Glyco_transf_24"/>
</dbReference>
<keyword evidence="7" id="KW-0256">Endoplasmic reticulum</keyword>
<dbReference type="Pfam" id="PF18403">
    <property type="entry name" value="Thioredoxin_15"/>
    <property type="match status" value="1"/>
</dbReference>
<protein>
    <recommendedName>
        <fullName evidence="18">UDP-glucose:glycoprotein glucosyltransferase</fullName>
    </recommendedName>
</protein>
<dbReference type="Pfam" id="PF18404">
    <property type="entry name" value="Glyco_transf_24"/>
    <property type="match status" value="1"/>
</dbReference>
<evidence type="ECO:0000256" key="1">
    <source>
        <dbReference type="ARBA" id="ARBA00001913"/>
    </source>
</evidence>
<accession>A0AAW0Z7D7</accession>
<dbReference type="Pfam" id="PF18400">
    <property type="entry name" value="Thioredoxin_12"/>
    <property type="match status" value="1"/>
</dbReference>
<evidence type="ECO:0008006" key="18">
    <source>
        <dbReference type="Google" id="ProtNLM"/>
    </source>
</evidence>
<dbReference type="SUPFAM" id="SSF53448">
    <property type="entry name" value="Nucleotide-diphospho-sugar transferases"/>
    <property type="match status" value="1"/>
</dbReference>
<organism evidence="16 17">
    <name type="scientific">Kwoniella newhampshirensis</name>
    <dbReference type="NCBI Taxonomy" id="1651941"/>
    <lineage>
        <taxon>Eukaryota</taxon>
        <taxon>Fungi</taxon>
        <taxon>Dikarya</taxon>
        <taxon>Basidiomycota</taxon>
        <taxon>Agaricomycotina</taxon>
        <taxon>Tremellomycetes</taxon>
        <taxon>Tremellales</taxon>
        <taxon>Cryptococcaceae</taxon>
        <taxon>Kwoniella</taxon>
    </lineage>
</organism>
<dbReference type="CDD" id="cd06432">
    <property type="entry name" value="GT8_HUGT1_C_like"/>
    <property type="match status" value="1"/>
</dbReference>
<feature type="compositionally biased region" description="Basic and acidic residues" evidence="9">
    <location>
        <begin position="1558"/>
        <end position="1570"/>
    </location>
</feature>
<comment type="pathway">
    <text evidence="3">Protein modification; protein glycosylation.</text>
</comment>
<dbReference type="InterPro" id="IPR040525">
    <property type="entry name" value="UGGT_TRXL_4"/>
</dbReference>
<dbReference type="GO" id="GO:0005788">
    <property type="term" value="C:endoplasmic reticulum lumen"/>
    <property type="evidence" value="ECO:0007669"/>
    <property type="project" value="UniProtKB-SubCell"/>
</dbReference>
<evidence type="ECO:0000259" key="15">
    <source>
        <dbReference type="Pfam" id="PF18404"/>
    </source>
</evidence>
<feature type="domain" description="UGGT thioredoxin-like" evidence="12">
    <location>
        <begin position="303"/>
        <end position="429"/>
    </location>
</feature>
<dbReference type="GeneID" id="92177768"/>
<dbReference type="InterPro" id="IPR040694">
    <property type="entry name" value="UGGT_TRXL_2"/>
</dbReference>
<dbReference type="Pfam" id="PF06427">
    <property type="entry name" value="UDP-g_GGTase"/>
    <property type="match status" value="1"/>
</dbReference>
<evidence type="ECO:0000256" key="9">
    <source>
        <dbReference type="SAM" id="MobiDB-lite"/>
    </source>
</evidence>
<evidence type="ECO:0000313" key="17">
    <source>
        <dbReference type="Proteomes" id="UP001388673"/>
    </source>
</evidence>
<dbReference type="Gene3D" id="3.90.550.10">
    <property type="entry name" value="Spore Coat Polysaccharide Biosynthesis Protein SpsA, Chain A"/>
    <property type="match status" value="1"/>
</dbReference>
<feature type="domain" description="UDP-glucose:glycoprotein glucosyltransferase thioredoxin-like" evidence="14">
    <location>
        <begin position="722"/>
        <end position="946"/>
    </location>
</feature>
<evidence type="ECO:0000259" key="12">
    <source>
        <dbReference type="Pfam" id="PF18401"/>
    </source>
</evidence>
<evidence type="ECO:0000256" key="10">
    <source>
        <dbReference type="SAM" id="SignalP"/>
    </source>
</evidence>
<feature type="compositionally biased region" description="Acidic residues" evidence="9">
    <location>
        <begin position="1571"/>
        <end position="1580"/>
    </location>
</feature>
<evidence type="ECO:0000256" key="5">
    <source>
        <dbReference type="ARBA" id="ARBA00022679"/>
    </source>
</evidence>
<dbReference type="InterPro" id="IPR029044">
    <property type="entry name" value="Nucleotide-diphossugar_trans"/>
</dbReference>
<proteinExistence type="inferred from homology"/>
<dbReference type="PANTHER" id="PTHR11226">
    <property type="entry name" value="UDP-GLUCOSE GLYCOPROTEIN:GLUCOSYLTRANSFERASE"/>
    <property type="match status" value="1"/>
</dbReference>
<dbReference type="InterPro" id="IPR009448">
    <property type="entry name" value="UDP-g_GGtrans"/>
</dbReference>
<reference evidence="16 17" key="1">
    <citation type="journal article" date="2024" name="bioRxiv">
        <title>Comparative genomics of Cryptococcus and Kwoniella reveals pathogenesis evolution and contrasting karyotype dynamics via intercentromeric recombination or chromosome fusion.</title>
        <authorList>
            <person name="Coelho M.A."/>
            <person name="David-Palma M."/>
            <person name="Shea T."/>
            <person name="Bowers K."/>
            <person name="McGinley-Smith S."/>
            <person name="Mohammad A.W."/>
            <person name="Gnirke A."/>
            <person name="Yurkov A.M."/>
            <person name="Nowrousian M."/>
            <person name="Sun S."/>
            <person name="Cuomo C.A."/>
            <person name="Heitman J."/>
        </authorList>
    </citation>
    <scope>NUCLEOTIDE SEQUENCE [LARGE SCALE GENOMIC DNA]</scope>
    <source>
        <strain evidence="16 17">CBS 13917</strain>
    </source>
</reference>
<dbReference type="RefSeq" id="XP_066806186.1">
    <property type="nucleotide sequence ID" value="XM_066943644.1"/>
</dbReference>
<evidence type="ECO:0000256" key="6">
    <source>
        <dbReference type="ARBA" id="ARBA00022729"/>
    </source>
</evidence>
<feature type="region of interest" description="Disordered" evidence="9">
    <location>
        <begin position="1558"/>
        <end position="1589"/>
    </location>
</feature>
<dbReference type="GO" id="GO:0003980">
    <property type="term" value="F:UDP-glucose:glycoprotein glucosyltransferase activity"/>
    <property type="evidence" value="ECO:0007669"/>
    <property type="project" value="InterPro"/>
</dbReference>
<feature type="compositionally biased region" description="Polar residues" evidence="9">
    <location>
        <begin position="818"/>
        <end position="832"/>
    </location>
</feature>
<keyword evidence="8" id="KW-0325">Glycoprotein</keyword>
<feature type="chain" id="PRO_5044024691" description="UDP-glucose:glycoprotein glucosyltransferase" evidence="10">
    <location>
        <begin position="24"/>
        <end position="1589"/>
    </location>
</feature>
<keyword evidence="6 10" id="KW-0732">Signal</keyword>
<comment type="cofactor">
    <cofactor evidence="1">
        <name>Ca(2+)</name>
        <dbReference type="ChEBI" id="CHEBI:29108"/>
    </cofactor>
</comment>
<evidence type="ECO:0000259" key="11">
    <source>
        <dbReference type="Pfam" id="PF18400"/>
    </source>
</evidence>
<evidence type="ECO:0000259" key="14">
    <source>
        <dbReference type="Pfam" id="PF18403"/>
    </source>
</evidence>
<evidence type="ECO:0000256" key="2">
    <source>
        <dbReference type="ARBA" id="ARBA00004319"/>
    </source>
</evidence>
<dbReference type="GO" id="GO:0018279">
    <property type="term" value="P:protein N-linked glycosylation via asparagine"/>
    <property type="evidence" value="ECO:0007669"/>
    <property type="project" value="TreeGrafter"/>
</dbReference>
<dbReference type="FunFam" id="3.90.550.10:FF:000065">
    <property type="entry name" value="UDP-glucose:glycoprotein glucosyltransferase, putative"/>
    <property type="match status" value="1"/>
</dbReference>
<keyword evidence="5" id="KW-0808">Transferase</keyword>
<name>A0AAW0Z7D7_9TREE</name>
<dbReference type="GO" id="GO:0036503">
    <property type="term" value="P:ERAD pathway"/>
    <property type="evidence" value="ECO:0007669"/>
    <property type="project" value="TreeGrafter"/>
</dbReference>
<sequence length="1589" mass="176099">MRSPTRLGWVVGAALAVTGSAGASSPPVSISLETSWPAPPFILEILETVYDESPSSYFPLLHLLSSLPESCTPSTILSSTLDLISSYSLLPSPSSLSTFHLALSLQSTAPRIEAEYSWYESVIRSQETKLGVAGCEGWVEWRGKGFCDVEELRRDMELSIEENDHLPNVQPLSQPFDHTFPSSSSSTPTSPRAIIYYTPSSAPASSLLNYLAHHASIYPDFTYTVRYQPPSNRSAEGVRKTPLAGWGVEMVLKKTDYLVVDDRASAGSTSGVEQGVTSTVGLGNETETGVFSQVLGEDPWSDLANPLTTEEVKDLGLKATALIMASDDPLEALTHLSQDFPKYSAALARSVEVPENIRIQSRTIAVRGQGGPAIYVNGKALGSDLNAYSLLKAIRDERHLILSLTSLGLTPKQAVNLISDPVVGQAQTEDEAGEGIVDASDRIEGDKVITWWNDIEKDKRYKNWPVHIQGYMRPIYPGQFHTVRRNTWNLVFVLDLASVPSLDIIASSISPMIQRGLPIRFGIVPMFDLAVNDISSQMAKIFHYSVQTFGRGATRDFFAALVGIIPSTLTAPGTVTIDHARKAYDILAAESTKAALPFDEVIASEDYDHHLAQTAEYMNRLLATKQESKAGHLFINGKYTPLGGHWTAIVQSEMASQLGYLQEQIMLGDAPEDMSTYFYDLPSSSKRRSKLVIPGTGETKLRSYNLIDLFQDDAAKKLTSDFVYADGDRGAPITMWVVGDLDTAEGQRVVMDALRHLDTPECASRLGFIHIASTDHQEVRGNERLSTMIYQLLDQSSLSTARPSDLLDLFGEVDLTSEMSGSQDEITTQSSEDPQRSHESQPLNGMTFDGWTTSTVAASAEFWKVGSKIADELGLEDGRPHLLVNGRLVGPLTEKTFPVEDFDALEIYEHRKRVKPVIDVLKTMYDDITVFDRPTLGNLIAMSSSVITAAYKPVDAEGIFAPLQMSRGRFYRKLDNGDMSFTIGDLDTAILQVAAVVDPLSEHAQRWSTQLKTLAEMENIAVSVYLEPEPVMTEVKLKRFYRASIPPQVTFDVDGEVIAPGVVFDNLPSSPIFTLGLDTPPSWIVSPKTSPYDLDNLVLSQVHDPLHVLFQLKQLLIEGHAREGENVPPRGLQLQLRTGGLEVAADTQVMANLGYLQFRATPGVYELSIRPGRGREVFELESVGNRDWDSETVNVTGAGVMLASFEGTTIFPRIARKDGMERADVLAPEDGVKKEESLAGAVFSKMKSIIGLSTELATTNKSRHADINIFTVASGLLYERFASIMILSVMKHTKSTVKFWFIENFLSPTFIAFIPKLAEEYGFQYELVTYKWPHWLRAQTEKQRIIWAYKILFLDVLFPMDLDKVIFVDADQIVRTDMKELVDVDLHGRVYGYPPMGNSREGMEGFRFWKTGYWKDALRGRPYHISALYVVDLKRFRQDRLRGQYHALSADPNSLANLDQDLPNSMQDTIPIWTLDQDWLWCQTWCSDGSLETAKTIDLCQNPLTKEPKLVRARQIPEWDVYDREIAAFAARVSEDGGESGALAGSVDDLASEVVKGGNEKSLEAIHEDAGSDMDEADEEDPRRLEDEL</sequence>
<dbReference type="KEGG" id="kne:92177768"/>
<feature type="domain" description="UGGT thioredoxin-like" evidence="11">
    <location>
        <begin position="38"/>
        <end position="235"/>
    </location>
</feature>
<dbReference type="GO" id="GO:0051082">
    <property type="term" value="F:unfolded protein binding"/>
    <property type="evidence" value="ECO:0007669"/>
    <property type="project" value="TreeGrafter"/>
</dbReference>
<evidence type="ECO:0000256" key="4">
    <source>
        <dbReference type="ARBA" id="ARBA00006351"/>
    </source>
</evidence>
<evidence type="ECO:0000259" key="13">
    <source>
        <dbReference type="Pfam" id="PF18402"/>
    </source>
</evidence>
<evidence type="ECO:0000256" key="3">
    <source>
        <dbReference type="ARBA" id="ARBA00004922"/>
    </source>
</evidence>